<accession>A0ACC3AYN2</accession>
<evidence type="ECO:0000313" key="1">
    <source>
        <dbReference type="EMBL" id="KAK1142995.1"/>
    </source>
</evidence>
<protein>
    <submittedName>
        <fullName evidence="1">Uncharacterized protein</fullName>
    </submittedName>
</protein>
<proteinExistence type="predicted"/>
<reference evidence="1 2" key="1">
    <citation type="journal article" date="2023" name="ACS Omega">
        <title>Identification of the Neoaspergillic Acid Biosynthesis Gene Cluster by Establishing an In Vitro CRISPR-Ribonucleoprotein Genetic System in Aspergillus melleus.</title>
        <authorList>
            <person name="Yuan B."/>
            <person name="Grau M.F."/>
            <person name="Murata R.M."/>
            <person name="Torok T."/>
            <person name="Venkateswaran K."/>
            <person name="Stajich J.E."/>
            <person name="Wang C.C.C."/>
        </authorList>
    </citation>
    <scope>NUCLEOTIDE SEQUENCE [LARGE SCALE GENOMIC DNA]</scope>
    <source>
        <strain evidence="1 2">IMV 1140</strain>
    </source>
</reference>
<gene>
    <name evidence="1" type="ORF">N8T08_007059</name>
</gene>
<dbReference type="Proteomes" id="UP001177260">
    <property type="component" value="Unassembled WGS sequence"/>
</dbReference>
<sequence length="338" mass="36827">MATPSYPGVLHQYAPRLVAFEFISSNQSTPKPNSLLFVGGLTDGLGTVPYVAEIAKALEPTDWSLFSLVLSSSYLGWGIGSLDQDVEEIAQCVEFVRAHKARTTSGIASTPKVVVMGHSTGSQDVLHYLYSANPLPQRSPDQEVGLDLKHLTRPPLDGAIMQAPMSDREAVQHLGQTSTEPNEFRGAYDQLVNFARLQEPTEILPLKLTDKVGFPGDTPLNARRFLSLTSPDSPANPALDDLFSSDLTDQRLAETFGVVRERGLLGAKLMALYSGSDEYAAPWVDKEALMKRWEKATNAGGEEKWDENSAVVKGASHNVKADGQAELIERVLRYLGTV</sequence>
<evidence type="ECO:0000313" key="2">
    <source>
        <dbReference type="Proteomes" id="UP001177260"/>
    </source>
</evidence>
<comment type="caution">
    <text evidence="1">The sequence shown here is derived from an EMBL/GenBank/DDBJ whole genome shotgun (WGS) entry which is preliminary data.</text>
</comment>
<organism evidence="1 2">
    <name type="scientific">Aspergillus melleus</name>
    <dbReference type="NCBI Taxonomy" id="138277"/>
    <lineage>
        <taxon>Eukaryota</taxon>
        <taxon>Fungi</taxon>
        <taxon>Dikarya</taxon>
        <taxon>Ascomycota</taxon>
        <taxon>Pezizomycotina</taxon>
        <taxon>Eurotiomycetes</taxon>
        <taxon>Eurotiomycetidae</taxon>
        <taxon>Eurotiales</taxon>
        <taxon>Aspergillaceae</taxon>
        <taxon>Aspergillus</taxon>
        <taxon>Aspergillus subgen. Circumdati</taxon>
    </lineage>
</organism>
<dbReference type="EMBL" id="JAOPJF010000044">
    <property type="protein sequence ID" value="KAK1142995.1"/>
    <property type="molecule type" value="Genomic_DNA"/>
</dbReference>
<name>A0ACC3AYN2_9EURO</name>
<keyword evidence="2" id="KW-1185">Reference proteome</keyword>